<dbReference type="SUPFAM" id="SSF52540">
    <property type="entry name" value="P-loop containing nucleoside triphosphate hydrolases"/>
    <property type="match status" value="1"/>
</dbReference>
<dbReference type="PANTHER" id="PTHR11361:SF99">
    <property type="entry name" value="DNA MISMATCH REPAIR PROTEIN"/>
    <property type="match status" value="1"/>
</dbReference>
<dbReference type="Pfam" id="PF05192">
    <property type="entry name" value="MutS_III"/>
    <property type="match status" value="1"/>
</dbReference>
<dbReference type="SUPFAM" id="SSF48334">
    <property type="entry name" value="DNA repair protein MutS, domain III"/>
    <property type="match status" value="1"/>
</dbReference>
<reference evidence="5 6" key="1">
    <citation type="submission" date="2019-11" db="EMBL/GenBank/DDBJ databases">
        <title>Pedobacter sp. HMF7647 Genome sequencing and assembly.</title>
        <authorList>
            <person name="Kang H."/>
            <person name="Kim H."/>
            <person name="Joh K."/>
        </authorList>
    </citation>
    <scope>NUCLEOTIDE SEQUENCE [LARGE SCALE GENOMIC DNA]</scope>
    <source>
        <strain evidence="5 6">HMF7647</strain>
    </source>
</reference>
<dbReference type="Gene3D" id="1.10.1420.10">
    <property type="match status" value="1"/>
</dbReference>
<dbReference type="GO" id="GO:0005524">
    <property type="term" value="F:ATP binding"/>
    <property type="evidence" value="ECO:0007669"/>
    <property type="project" value="UniProtKB-KW"/>
</dbReference>
<proteinExistence type="predicted"/>
<keyword evidence="2" id="KW-0067">ATP-binding</keyword>
<dbReference type="PANTHER" id="PTHR11361">
    <property type="entry name" value="DNA MISMATCH REPAIR PROTEIN MUTS FAMILY MEMBER"/>
    <property type="match status" value="1"/>
</dbReference>
<evidence type="ECO:0000313" key="5">
    <source>
        <dbReference type="EMBL" id="MXV52888.1"/>
    </source>
</evidence>
<name>A0A7K1YFL3_9SPHI</name>
<evidence type="ECO:0000256" key="2">
    <source>
        <dbReference type="ARBA" id="ARBA00022840"/>
    </source>
</evidence>
<organism evidence="5 6">
    <name type="scientific">Hufsiella arboris</name>
    <dbReference type="NCBI Taxonomy" id="2695275"/>
    <lineage>
        <taxon>Bacteria</taxon>
        <taxon>Pseudomonadati</taxon>
        <taxon>Bacteroidota</taxon>
        <taxon>Sphingobacteriia</taxon>
        <taxon>Sphingobacteriales</taxon>
        <taxon>Sphingobacteriaceae</taxon>
        <taxon>Hufsiella</taxon>
    </lineage>
</organism>
<dbReference type="SMART" id="SM00534">
    <property type="entry name" value="MUTSac"/>
    <property type="match status" value="1"/>
</dbReference>
<dbReference type="Proteomes" id="UP000466586">
    <property type="component" value="Unassembled WGS sequence"/>
</dbReference>
<dbReference type="InterPro" id="IPR027417">
    <property type="entry name" value="P-loop_NTPase"/>
</dbReference>
<keyword evidence="1" id="KW-0547">Nucleotide-binding</keyword>
<dbReference type="InterPro" id="IPR045076">
    <property type="entry name" value="MutS"/>
</dbReference>
<dbReference type="GO" id="GO:0006298">
    <property type="term" value="P:mismatch repair"/>
    <property type="evidence" value="ECO:0007669"/>
    <property type="project" value="InterPro"/>
</dbReference>
<sequence length="440" mass="50115">MRFDIDRNSLNDLEIFNTQYNSKCIFDFLNNTQTDGGKKLLLEIMTSPSCDTALLNQRTSIIAALSKMEFPFDIKKGEADDIEHYFIIGRNILHTNPVDSLKDYGNYKLRGTKEYYFIVAGLKALIKLLKLFERIISRLEDFSLPESFKEHLADVKRLLNHQLIRKAFAAKKLNPFLVSRLDQFSRKTHKQQLRSFLDFIYQIDVYHSVALLLTKNRWSLPEYSTESHSGLVINDLFHPLIPQAVPNSTALDENTTVIFLTGPNMAGKSSFLKAVGISIYLSHLGFPVPASKMKTQIFDGLITTINLPDNINEGLSHYYNEIKRLKSIVNLLSENKSLFLIFDEMFKGTNLKDALEASKIVISSFSAIKNSKFLVSSHFVELFDDLKVNKTLRFFSFGSSDENPGNYNYKLREGLNGERMGLHILRNEGIIAALQKLGEG</sequence>
<dbReference type="AlphaFoldDB" id="A0A7K1YFL3"/>
<feature type="domain" description="DNA mismatch repair proteins mutS family" evidence="4">
    <location>
        <begin position="255"/>
        <end position="438"/>
    </location>
</feature>
<keyword evidence="3" id="KW-0238">DNA-binding</keyword>
<protein>
    <recommendedName>
        <fullName evidence="4">DNA mismatch repair proteins mutS family domain-containing protein</fullName>
    </recommendedName>
</protein>
<evidence type="ECO:0000256" key="3">
    <source>
        <dbReference type="ARBA" id="ARBA00023125"/>
    </source>
</evidence>
<dbReference type="InterPro" id="IPR036187">
    <property type="entry name" value="DNA_mismatch_repair_MutS_sf"/>
</dbReference>
<evidence type="ECO:0000313" key="6">
    <source>
        <dbReference type="Proteomes" id="UP000466586"/>
    </source>
</evidence>
<evidence type="ECO:0000256" key="1">
    <source>
        <dbReference type="ARBA" id="ARBA00022741"/>
    </source>
</evidence>
<dbReference type="RefSeq" id="WP_160846069.1">
    <property type="nucleotide sequence ID" value="NZ_WVHT01000011.1"/>
</dbReference>
<dbReference type="InterPro" id="IPR000432">
    <property type="entry name" value="DNA_mismatch_repair_MutS_C"/>
</dbReference>
<dbReference type="InterPro" id="IPR007696">
    <property type="entry name" value="DNA_mismatch_repair_MutS_core"/>
</dbReference>
<dbReference type="Gene3D" id="3.40.50.300">
    <property type="entry name" value="P-loop containing nucleotide triphosphate hydrolases"/>
    <property type="match status" value="1"/>
</dbReference>
<keyword evidence="6" id="KW-1185">Reference proteome</keyword>
<dbReference type="Pfam" id="PF00488">
    <property type="entry name" value="MutS_V"/>
    <property type="match status" value="1"/>
</dbReference>
<dbReference type="GO" id="GO:0140664">
    <property type="term" value="F:ATP-dependent DNA damage sensor activity"/>
    <property type="evidence" value="ECO:0007669"/>
    <property type="project" value="InterPro"/>
</dbReference>
<dbReference type="GO" id="GO:0030983">
    <property type="term" value="F:mismatched DNA binding"/>
    <property type="evidence" value="ECO:0007669"/>
    <property type="project" value="InterPro"/>
</dbReference>
<evidence type="ECO:0000259" key="4">
    <source>
        <dbReference type="SMART" id="SM00534"/>
    </source>
</evidence>
<accession>A0A7K1YFL3</accession>
<gene>
    <name evidence="5" type="ORF">GS399_18090</name>
</gene>
<comment type="caution">
    <text evidence="5">The sequence shown here is derived from an EMBL/GenBank/DDBJ whole genome shotgun (WGS) entry which is preliminary data.</text>
</comment>
<dbReference type="EMBL" id="WVHT01000011">
    <property type="protein sequence ID" value="MXV52888.1"/>
    <property type="molecule type" value="Genomic_DNA"/>
</dbReference>